<reference evidence="1" key="1">
    <citation type="journal article" date="2023" name="G3 (Bethesda)">
        <title>Whole genome assembly and annotation of the endangered Caribbean coral Acropora cervicornis.</title>
        <authorList>
            <person name="Selwyn J.D."/>
            <person name="Vollmer S.V."/>
        </authorList>
    </citation>
    <scope>NUCLEOTIDE SEQUENCE</scope>
    <source>
        <strain evidence="1">K2</strain>
    </source>
</reference>
<reference evidence="1" key="2">
    <citation type="journal article" date="2023" name="Science">
        <title>Genomic signatures of disease resistance in endangered staghorn corals.</title>
        <authorList>
            <person name="Vollmer S.V."/>
            <person name="Selwyn J.D."/>
            <person name="Despard B.A."/>
            <person name="Roesel C.L."/>
        </authorList>
    </citation>
    <scope>NUCLEOTIDE SEQUENCE</scope>
    <source>
        <strain evidence="1">K2</strain>
    </source>
</reference>
<evidence type="ECO:0000313" key="2">
    <source>
        <dbReference type="Proteomes" id="UP001249851"/>
    </source>
</evidence>
<protein>
    <submittedName>
        <fullName evidence="1">Uncharacterized protein</fullName>
    </submittedName>
</protein>
<dbReference type="AlphaFoldDB" id="A0AAD9Q0M9"/>
<name>A0AAD9Q0M9_ACRCE</name>
<comment type="caution">
    <text evidence="1">The sequence shown here is derived from an EMBL/GenBank/DDBJ whole genome shotgun (WGS) entry which is preliminary data.</text>
</comment>
<organism evidence="1 2">
    <name type="scientific">Acropora cervicornis</name>
    <name type="common">Staghorn coral</name>
    <dbReference type="NCBI Taxonomy" id="6130"/>
    <lineage>
        <taxon>Eukaryota</taxon>
        <taxon>Metazoa</taxon>
        <taxon>Cnidaria</taxon>
        <taxon>Anthozoa</taxon>
        <taxon>Hexacorallia</taxon>
        <taxon>Scleractinia</taxon>
        <taxon>Astrocoeniina</taxon>
        <taxon>Acroporidae</taxon>
        <taxon>Acropora</taxon>
    </lineage>
</organism>
<dbReference type="Proteomes" id="UP001249851">
    <property type="component" value="Unassembled WGS sequence"/>
</dbReference>
<accession>A0AAD9Q0M9</accession>
<evidence type="ECO:0000313" key="1">
    <source>
        <dbReference type="EMBL" id="KAK2552585.1"/>
    </source>
</evidence>
<sequence>MVVIQWMQSLKLHKRIFGGKSSPYLQTPKRRTQEKHYGAFPTIKTNVYREDWETVKYASTKRNGCFKVDEKIYPLVENYACHHQRAQTGQVVSKAENITEF</sequence>
<gene>
    <name evidence="1" type="ORF">P5673_026235</name>
</gene>
<dbReference type="EMBL" id="JARQWQ010000085">
    <property type="protein sequence ID" value="KAK2552585.1"/>
    <property type="molecule type" value="Genomic_DNA"/>
</dbReference>
<keyword evidence="2" id="KW-1185">Reference proteome</keyword>
<proteinExistence type="predicted"/>